<accession>A0ABS4SGV6</accession>
<dbReference type="Pfam" id="PF05494">
    <property type="entry name" value="MlaC"/>
    <property type="match status" value="1"/>
</dbReference>
<dbReference type="RefSeq" id="WP_209765238.1">
    <property type="nucleotide sequence ID" value="NZ_JAGINP010000004.1"/>
</dbReference>
<dbReference type="InterPro" id="IPR042245">
    <property type="entry name" value="Tgt2/MlaC_sf"/>
</dbReference>
<dbReference type="InterPro" id="IPR008869">
    <property type="entry name" value="MlaC/ttg2D"/>
</dbReference>
<dbReference type="PANTHER" id="PTHR36573">
    <property type="entry name" value="INTERMEMBRANE PHOSPHOLIPID TRANSPORT SYSTEM BINDING PROTEIN MLAC"/>
    <property type="match status" value="1"/>
</dbReference>
<gene>
    <name evidence="1" type="ORF">J2851_001429</name>
</gene>
<dbReference type="Gene3D" id="3.10.450.710">
    <property type="entry name" value="Tgt2/MlaC"/>
    <property type="match status" value="1"/>
</dbReference>
<sequence length="231" mass="24768">MAVGKVLTSLLASRRFALFAAILAFSALYPGGMSPARAQTPPAGGPGAPRAVVQGFYDVLIGAMKDGRKLGFQGRFDRIRPAFEKAFNAPLMTRVVVGATAWSAATPQQQDQAVDAFTRYSVANYATNFNDFGGEKLEVQGERATQAGTVVETQIVPTDDKPVAINFLLRPVDAGSPGAGWKITDVFLDRTISELATRRSDFARTIQDEGVAGLTKRLDEKTREIAAATKQ</sequence>
<name>A0ABS4SGV6_9PROT</name>
<proteinExistence type="predicted"/>
<protein>
    <submittedName>
        <fullName evidence="1">Phospholipid transport system substrate-binding protein</fullName>
    </submittedName>
</protein>
<keyword evidence="2" id="KW-1185">Reference proteome</keyword>
<dbReference type="EMBL" id="JAGINP010000004">
    <property type="protein sequence ID" value="MBP2291680.1"/>
    <property type="molecule type" value="Genomic_DNA"/>
</dbReference>
<comment type="caution">
    <text evidence="1">The sequence shown here is derived from an EMBL/GenBank/DDBJ whole genome shotgun (WGS) entry which is preliminary data.</text>
</comment>
<reference evidence="1 2" key="1">
    <citation type="submission" date="2021-03" db="EMBL/GenBank/DDBJ databases">
        <title>Genomic Encyclopedia of Type Strains, Phase III (KMG-III): the genomes of soil and plant-associated and newly described type strains.</title>
        <authorList>
            <person name="Whitman W."/>
        </authorList>
    </citation>
    <scope>NUCLEOTIDE SEQUENCE [LARGE SCALE GENOMIC DNA]</scope>
    <source>
        <strain evidence="1 2">IMMIB AFH-6</strain>
    </source>
</reference>
<evidence type="ECO:0000313" key="1">
    <source>
        <dbReference type="EMBL" id="MBP2291680.1"/>
    </source>
</evidence>
<dbReference type="PANTHER" id="PTHR36573:SF1">
    <property type="entry name" value="INTERMEMBRANE PHOSPHOLIPID TRANSPORT SYSTEM BINDING PROTEIN MLAC"/>
    <property type="match status" value="1"/>
</dbReference>
<evidence type="ECO:0000313" key="2">
    <source>
        <dbReference type="Proteomes" id="UP000781958"/>
    </source>
</evidence>
<organism evidence="1 2">
    <name type="scientific">Azospirillum rugosum</name>
    <dbReference type="NCBI Taxonomy" id="416170"/>
    <lineage>
        <taxon>Bacteria</taxon>
        <taxon>Pseudomonadati</taxon>
        <taxon>Pseudomonadota</taxon>
        <taxon>Alphaproteobacteria</taxon>
        <taxon>Rhodospirillales</taxon>
        <taxon>Azospirillaceae</taxon>
        <taxon>Azospirillum</taxon>
    </lineage>
</organism>
<dbReference type="Proteomes" id="UP000781958">
    <property type="component" value="Unassembled WGS sequence"/>
</dbReference>